<gene>
    <name evidence="3" type="ORF">MVLG_05653</name>
</gene>
<feature type="compositionally biased region" description="Low complexity" evidence="1">
    <location>
        <begin position="395"/>
        <end position="410"/>
    </location>
</feature>
<dbReference type="PANTHER" id="PTHR22834">
    <property type="entry name" value="NUCLEAR FUSION PROTEIN FUS2"/>
    <property type="match status" value="1"/>
</dbReference>
<dbReference type="InterPro" id="IPR051492">
    <property type="entry name" value="Dynamin-Rho_GEF"/>
</dbReference>
<dbReference type="PROSITE" id="PS50010">
    <property type="entry name" value="DH_2"/>
    <property type="match status" value="1"/>
</dbReference>
<feature type="region of interest" description="Disordered" evidence="1">
    <location>
        <begin position="415"/>
        <end position="434"/>
    </location>
</feature>
<dbReference type="STRING" id="683840.U5HEW4"/>
<sequence length="718" mass="78974">MSTKDLHVIFANLEEVADLAERFAHLLSKAKGATAVDGAEMDDNIGEVFVNLIPQIQKVYATYCARHHRAISWSYQGLGPRESSDLVRANSKMLLVAESINQTKIRQEVPSPALRRESKSSLPSSMTKKFLRTSSKTSTAQISTERAAERDDMFDTLAALVDSTRSSVLRLSSEMREWSKGTKAELETQVIVVEGWIDMYASLSEEPDAQDSLYHRLMVFLEEVLDPVIDGPYREVAHEVRHSLLLKSDHLLSLFESPRQFIQKRNDKMLAHSRYIAKKLPADRRGSDEFLDLSARLLEELPRFLASVSKYYDIILGHFSGAQEAYKVEVQELWDFFAERFRLRDEQGMMGSQQVLANELMHRLAVGLGVSAPLLVPAPGSTSGEIGKRHLRHATNGSRNSMSSTGSTSIRRQSIIASGVPRPASTVSISNSGGGANNIQFRLQEYQFSARSQNEAPVIVNRNSITSDASTPSFTVSSKSGESSNNGPATPPVEEHQLKQGQHMQQRSSKQPFPSGVALPLARATSRKIERGIAPIPSSTPDESLHSRLQGPSFRGRSGSGDDASTGSSITATRPPGSPQCSGALDEENSSTSSNPSPTQGAPRHDVGDSGVRIGPSESESPSDETDPEYYYFNEDRTLYVAEAMEDSSLKRYQGVEDLRGGFPILVFKVGNRIDVEHEEADQAEGGCGWLLGRKHGDGVLGWVRTELFTMLDDDDEL</sequence>
<evidence type="ECO:0000313" key="5">
    <source>
        <dbReference type="Proteomes" id="UP000017200"/>
    </source>
</evidence>
<dbReference type="Proteomes" id="UP000017200">
    <property type="component" value="Unassembled WGS sequence"/>
</dbReference>
<dbReference type="OrthoDB" id="10256089at2759"/>
<feature type="region of interest" description="Disordered" evidence="1">
    <location>
        <begin position="381"/>
        <end position="410"/>
    </location>
</feature>
<feature type="compositionally biased region" description="Low complexity" evidence="1">
    <location>
        <begin position="551"/>
        <end position="569"/>
    </location>
</feature>
<proteinExistence type="predicted"/>
<evidence type="ECO:0000256" key="1">
    <source>
        <dbReference type="SAM" id="MobiDB-lite"/>
    </source>
</evidence>
<evidence type="ECO:0000313" key="3">
    <source>
        <dbReference type="EMBL" id="KDE03899.1"/>
    </source>
</evidence>
<dbReference type="SUPFAM" id="SSF48065">
    <property type="entry name" value="DBL homology domain (DH-domain)"/>
    <property type="match status" value="1"/>
</dbReference>
<dbReference type="InterPro" id="IPR035899">
    <property type="entry name" value="DBL_dom_sf"/>
</dbReference>
<dbReference type="SUPFAM" id="SSF103657">
    <property type="entry name" value="BAR/IMD domain-like"/>
    <property type="match status" value="1"/>
</dbReference>
<organism evidence="3">
    <name type="scientific">Microbotryum lychnidis-dioicae (strain p1A1 Lamole / MvSl-1064)</name>
    <name type="common">Anther smut fungus</name>
    <dbReference type="NCBI Taxonomy" id="683840"/>
    <lineage>
        <taxon>Eukaryota</taxon>
        <taxon>Fungi</taxon>
        <taxon>Dikarya</taxon>
        <taxon>Basidiomycota</taxon>
        <taxon>Pucciniomycotina</taxon>
        <taxon>Microbotryomycetes</taxon>
        <taxon>Microbotryales</taxon>
        <taxon>Microbotryaceae</taxon>
        <taxon>Microbotryum</taxon>
    </lineage>
</organism>
<dbReference type="AlphaFoldDB" id="U5HEW4"/>
<reference evidence="3 5" key="3">
    <citation type="journal article" date="2015" name="BMC Genomics">
        <title>Sex and parasites: genomic and transcriptomic analysis of Microbotryum lychnidis-dioicae, the biotrophic and plant-castrating anther smut fungus.</title>
        <authorList>
            <person name="Perlin M.H."/>
            <person name="Amselem J."/>
            <person name="Fontanillas E."/>
            <person name="Toh S.S."/>
            <person name="Chen Z."/>
            <person name="Goldberg J."/>
            <person name="Duplessis S."/>
            <person name="Henrissat B."/>
            <person name="Young S."/>
            <person name="Zeng Q."/>
            <person name="Aguileta G."/>
            <person name="Petit E."/>
            <person name="Badouin H."/>
            <person name="Andrews J."/>
            <person name="Razeeq D."/>
            <person name="Gabaldon T."/>
            <person name="Quesneville H."/>
            <person name="Giraud T."/>
            <person name="Hood M.E."/>
            <person name="Schultz D.J."/>
            <person name="Cuomo C.A."/>
        </authorList>
    </citation>
    <scope>NUCLEOTIDE SEQUENCE [LARGE SCALE GENOMIC DNA]</scope>
    <source>
        <strain evidence="3">P1A1 Lamole</strain>
        <strain evidence="5">p1A1 Lamole</strain>
    </source>
</reference>
<dbReference type="HOGENOM" id="CLU_385034_0_0_1"/>
<dbReference type="PANTHER" id="PTHR22834:SF20">
    <property type="entry name" value="SH3 DOMAIN-CONTAINING PROTEIN"/>
    <property type="match status" value="1"/>
</dbReference>
<feature type="region of interest" description="Disordered" evidence="1">
    <location>
        <begin position="110"/>
        <end position="143"/>
    </location>
</feature>
<dbReference type="GO" id="GO:0005737">
    <property type="term" value="C:cytoplasm"/>
    <property type="evidence" value="ECO:0007669"/>
    <property type="project" value="TreeGrafter"/>
</dbReference>
<protein>
    <recommendedName>
        <fullName evidence="2">DH domain-containing protein</fullName>
    </recommendedName>
</protein>
<feature type="compositionally biased region" description="Low complexity" evidence="1">
    <location>
        <begin position="590"/>
        <end position="599"/>
    </location>
</feature>
<dbReference type="Gene3D" id="1.20.1270.60">
    <property type="entry name" value="Arfaptin homology (AH) domain/BAR domain"/>
    <property type="match status" value="1"/>
</dbReference>
<dbReference type="InParanoid" id="U5HEW4"/>
<feature type="compositionally biased region" description="Polar residues" evidence="1">
    <location>
        <begin position="499"/>
        <end position="512"/>
    </location>
</feature>
<reference evidence="5" key="1">
    <citation type="submission" date="2010-11" db="EMBL/GenBank/DDBJ databases">
        <title>The genome sequence of Microbotryum violaceum strain p1A1 Lamole.</title>
        <authorList>
            <person name="Cuomo C."/>
            <person name="Perlin M."/>
            <person name="Young S.K."/>
            <person name="Zeng Q."/>
            <person name="Gargeya S."/>
            <person name="Alvarado L."/>
            <person name="Berlin A."/>
            <person name="Chapman S.B."/>
            <person name="Chen Z."/>
            <person name="Freedman E."/>
            <person name="Gellesch M."/>
            <person name="Goldberg J."/>
            <person name="Griggs A."/>
            <person name="Gujja S."/>
            <person name="Heilman E."/>
            <person name="Heiman D."/>
            <person name="Howarth C."/>
            <person name="Mehta T."/>
            <person name="Neiman D."/>
            <person name="Pearson M."/>
            <person name="Roberts A."/>
            <person name="Saif S."/>
            <person name="Shea T."/>
            <person name="Shenoy N."/>
            <person name="Sisk P."/>
            <person name="Stolte C."/>
            <person name="Sykes S."/>
            <person name="White J."/>
            <person name="Yandava C."/>
            <person name="Haas B."/>
            <person name="Nusbaum C."/>
            <person name="Birren B."/>
        </authorList>
    </citation>
    <scope>NUCLEOTIDE SEQUENCE [LARGE SCALE GENOMIC DNA]</scope>
    <source>
        <strain evidence="5">p1A1 Lamole</strain>
    </source>
</reference>
<feature type="domain" description="DH" evidence="2">
    <location>
        <begin position="1"/>
        <end position="70"/>
    </location>
</feature>
<evidence type="ECO:0000259" key="2">
    <source>
        <dbReference type="PROSITE" id="PS50010"/>
    </source>
</evidence>
<reference evidence="3" key="2">
    <citation type="submission" date="2010-11" db="EMBL/GenBank/DDBJ databases">
        <authorList>
            <consortium name="The Broad Institute Genome Sequencing Platform"/>
            <person name="Earl A."/>
            <person name="Ward D."/>
            <person name="Feldgarden M."/>
            <person name="Gevers D."/>
            <person name="Butler R."/>
            <person name="Young S.K."/>
            <person name="Zeng Q."/>
            <person name="Gargeya S."/>
            <person name="Fitzgerald M."/>
            <person name="Haas B."/>
            <person name="Abouelleil A."/>
            <person name="Alvarado L."/>
            <person name="Arachchi H.M."/>
            <person name="Berlin A."/>
            <person name="Brown A."/>
            <person name="Chapman S.B."/>
            <person name="Chen Z."/>
            <person name="Dunbar C."/>
            <person name="Freedman E."/>
            <person name="Gearin G."/>
            <person name="Gellesch M."/>
            <person name="Goldberg J."/>
            <person name="Griggs A."/>
            <person name="Gujja S."/>
            <person name="Heilman E."/>
            <person name="Heiman D."/>
            <person name="Howarth C."/>
            <person name="Larson L."/>
            <person name="Lui A."/>
            <person name="MacDonald P.J.P."/>
            <person name="Mehta T."/>
            <person name="Montmayeur A."/>
            <person name="Murphy C."/>
            <person name="Neiman D."/>
            <person name="Pearson M."/>
            <person name="Priest M."/>
            <person name="Roberts A."/>
            <person name="Saif S."/>
            <person name="Shea T."/>
            <person name="Shenoy N."/>
            <person name="Sisk P."/>
            <person name="Stolte C."/>
            <person name="Sykes S."/>
            <person name="White J."/>
            <person name="Yandava C."/>
            <person name="Wortman J."/>
            <person name="Nusbaum C."/>
            <person name="Birren B."/>
        </authorList>
    </citation>
    <scope>NUCLEOTIDE SEQUENCE</scope>
    <source>
        <strain evidence="3">P1A1 Lamole</strain>
    </source>
</reference>
<feature type="compositionally biased region" description="Polar residues" evidence="1">
    <location>
        <begin position="462"/>
        <end position="488"/>
    </location>
</feature>
<dbReference type="InterPro" id="IPR027267">
    <property type="entry name" value="AH/BAR_dom_sf"/>
</dbReference>
<dbReference type="EMBL" id="GL541722">
    <property type="protein sequence ID" value="KDE03899.1"/>
    <property type="molecule type" value="Genomic_DNA"/>
</dbReference>
<reference evidence="4" key="4">
    <citation type="submission" date="2015-06" db="UniProtKB">
        <authorList>
            <consortium name="EnsemblFungi"/>
        </authorList>
    </citation>
    <scope>IDENTIFICATION</scope>
</reference>
<dbReference type="InterPro" id="IPR000219">
    <property type="entry name" value="DH_dom"/>
</dbReference>
<feature type="compositionally biased region" description="Polar residues" evidence="1">
    <location>
        <begin position="120"/>
        <end position="143"/>
    </location>
</feature>
<dbReference type="Gene3D" id="1.20.900.10">
    <property type="entry name" value="Dbl homology (DH) domain"/>
    <property type="match status" value="1"/>
</dbReference>
<evidence type="ECO:0000313" key="4">
    <source>
        <dbReference type="EnsemblFungi" id="MVLG_05653T0"/>
    </source>
</evidence>
<dbReference type="EMBL" id="AEIJ01000598">
    <property type="status" value="NOT_ANNOTATED_CDS"/>
    <property type="molecule type" value="Genomic_DNA"/>
</dbReference>
<dbReference type="EnsemblFungi" id="MVLG_05653T0">
    <property type="protein sequence ID" value="MVLG_05653T0"/>
    <property type="gene ID" value="MVLG_05653"/>
</dbReference>
<dbReference type="Pfam" id="PF00621">
    <property type="entry name" value="RhoGEF"/>
    <property type="match status" value="1"/>
</dbReference>
<accession>U5HEW4</accession>
<feature type="compositionally biased region" description="Polar residues" evidence="1">
    <location>
        <begin position="425"/>
        <end position="434"/>
    </location>
</feature>
<feature type="region of interest" description="Disordered" evidence="1">
    <location>
        <begin position="462"/>
        <end position="630"/>
    </location>
</feature>
<dbReference type="GO" id="GO:0005085">
    <property type="term" value="F:guanyl-nucleotide exchange factor activity"/>
    <property type="evidence" value="ECO:0007669"/>
    <property type="project" value="InterPro"/>
</dbReference>
<dbReference type="GO" id="GO:0032955">
    <property type="term" value="P:regulation of division septum assembly"/>
    <property type="evidence" value="ECO:0007669"/>
    <property type="project" value="TreeGrafter"/>
</dbReference>
<name>U5HEW4_USTV1</name>
<keyword evidence="5" id="KW-1185">Reference proteome</keyword>
<dbReference type="GO" id="GO:0031991">
    <property type="term" value="P:regulation of actomyosin contractile ring contraction"/>
    <property type="evidence" value="ECO:0007669"/>
    <property type="project" value="TreeGrafter"/>
</dbReference>